<dbReference type="InterPro" id="IPR007387">
    <property type="entry name" value="TRAP_DctQ"/>
</dbReference>
<keyword evidence="11" id="KW-0689">Ribosomal protein</keyword>
<evidence type="ECO:0000313" key="11">
    <source>
        <dbReference type="EMBL" id="AFU99252.1"/>
    </source>
</evidence>
<accession>K4KZA9</accession>
<gene>
    <name evidence="11" type="ordered locus">M5M_10355</name>
</gene>
<keyword evidence="7 9" id="KW-0472">Membrane</keyword>
<dbReference type="InterPro" id="IPR055348">
    <property type="entry name" value="DctQ"/>
</dbReference>
<evidence type="ECO:0000256" key="6">
    <source>
        <dbReference type="ARBA" id="ARBA00022989"/>
    </source>
</evidence>
<dbReference type="Pfam" id="PF04290">
    <property type="entry name" value="DctQ"/>
    <property type="match status" value="1"/>
</dbReference>
<dbReference type="GO" id="GO:0022857">
    <property type="term" value="F:transmembrane transporter activity"/>
    <property type="evidence" value="ECO:0007669"/>
    <property type="project" value="UniProtKB-UniRule"/>
</dbReference>
<comment type="subunit">
    <text evidence="9">The complex comprises the extracytoplasmic solute receptor protein and the two transmembrane proteins.</text>
</comment>
<protein>
    <recommendedName>
        <fullName evidence="9">TRAP transporter small permease protein</fullName>
    </recommendedName>
</protein>
<feature type="transmembrane region" description="Helical" evidence="9">
    <location>
        <begin position="47"/>
        <end position="68"/>
    </location>
</feature>
<evidence type="ECO:0000256" key="4">
    <source>
        <dbReference type="ARBA" id="ARBA00022519"/>
    </source>
</evidence>
<organism evidence="11 12">
    <name type="scientific">Simiduia agarivorans (strain DSM 21679 / JCM 13881 / BCRC 17597 / SA1)</name>
    <dbReference type="NCBI Taxonomy" id="1117647"/>
    <lineage>
        <taxon>Bacteria</taxon>
        <taxon>Pseudomonadati</taxon>
        <taxon>Pseudomonadota</taxon>
        <taxon>Gammaproteobacteria</taxon>
        <taxon>Cellvibrionales</taxon>
        <taxon>Cellvibrionaceae</taxon>
        <taxon>Simiduia</taxon>
    </lineage>
</organism>
<keyword evidence="12" id="KW-1185">Reference proteome</keyword>
<evidence type="ECO:0000256" key="9">
    <source>
        <dbReference type="RuleBase" id="RU369079"/>
    </source>
</evidence>
<dbReference type="Proteomes" id="UP000000466">
    <property type="component" value="Chromosome"/>
</dbReference>
<dbReference type="HOGENOM" id="CLU_086356_9_2_6"/>
<dbReference type="PANTHER" id="PTHR35011">
    <property type="entry name" value="2,3-DIKETO-L-GULONATE TRAP TRANSPORTER SMALL PERMEASE PROTEIN YIAM"/>
    <property type="match status" value="1"/>
</dbReference>
<keyword evidence="2 9" id="KW-0813">Transport</keyword>
<dbReference type="OrthoDB" id="2085311at2"/>
<feature type="transmembrane region" description="Helical" evidence="9">
    <location>
        <begin position="12"/>
        <end position="32"/>
    </location>
</feature>
<dbReference type="GO" id="GO:0005886">
    <property type="term" value="C:plasma membrane"/>
    <property type="evidence" value="ECO:0007669"/>
    <property type="project" value="UniProtKB-SubCell"/>
</dbReference>
<dbReference type="EMBL" id="CP003746">
    <property type="protein sequence ID" value="AFU99252.1"/>
    <property type="molecule type" value="Genomic_DNA"/>
</dbReference>
<evidence type="ECO:0000256" key="5">
    <source>
        <dbReference type="ARBA" id="ARBA00022692"/>
    </source>
</evidence>
<dbReference type="STRING" id="1117647.M5M_10355"/>
<comment type="subcellular location">
    <subcellularLocation>
        <location evidence="1 9">Cell inner membrane</location>
        <topology evidence="1 9">Multi-pass membrane protein</topology>
    </subcellularLocation>
</comment>
<name>K4KZA9_SIMAS</name>
<evidence type="ECO:0000259" key="10">
    <source>
        <dbReference type="Pfam" id="PF04290"/>
    </source>
</evidence>
<evidence type="ECO:0000256" key="1">
    <source>
        <dbReference type="ARBA" id="ARBA00004429"/>
    </source>
</evidence>
<evidence type="ECO:0000313" key="12">
    <source>
        <dbReference type="Proteomes" id="UP000000466"/>
    </source>
</evidence>
<feature type="transmembrane region" description="Helical" evidence="9">
    <location>
        <begin position="130"/>
        <end position="151"/>
    </location>
</feature>
<dbReference type="RefSeq" id="WP_015047416.1">
    <property type="nucleotide sequence ID" value="NC_018868.3"/>
</dbReference>
<reference evidence="11 12" key="1">
    <citation type="journal article" date="2013" name="Genome Announc.">
        <title>Complete genome sequence of Simiduia agarivorans SA1(T), a marine bacterium able to degrade a variety of polysaccharides.</title>
        <authorList>
            <person name="Lin S.Y."/>
            <person name="Shieh W.Y."/>
            <person name="Chen J.S."/>
            <person name="Tang S.L."/>
        </authorList>
    </citation>
    <scope>NUCLEOTIDE SEQUENCE [LARGE SCALE GENOMIC DNA]</scope>
    <source>
        <strain evidence="12">DSM 21679 / JCM 13881 / BCRC 17597 / SA1</strain>
    </source>
</reference>
<dbReference type="GO" id="GO:0015740">
    <property type="term" value="P:C4-dicarboxylate transport"/>
    <property type="evidence" value="ECO:0007669"/>
    <property type="project" value="TreeGrafter"/>
</dbReference>
<feature type="domain" description="Tripartite ATP-independent periplasmic transporters DctQ component" evidence="10">
    <location>
        <begin position="23"/>
        <end position="154"/>
    </location>
</feature>
<evidence type="ECO:0000256" key="3">
    <source>
        <dbReference type="ARBA" id="ARBA00022475"/>
    </source>
</evidence>
<keyword evidence="11" id="KW-0687">Ribonucleoprotein</keyword>
<dbReference type="GO" id="GO:0005840">
    <property type="term" value="C:ribosome"/>
    <property type="evidence" value="ECO:0007669"/>
    <property type="project" value="UniProtKB-KW"/>
</dbReference>
<keyword evidence="3" id="KW-1003">Cell membrane</keyword>
<dbReference type="KEGG" id="saga:M5M_10355"/>
<comment type="similarity">
    <text evidence="8 9">Belongs to the TRAP transporter small permease family.</text>
</comment>
<keyword evidence="4 9" id="KW-0997">Cell inner membrane</keyword>
<keyword evidence="5 9" id="KW-0812">Transmembrane</keyword>
<proteinExistence type="inferred from homology"/>
<keyword evidence="6 9" id="KW-1133">Transmembrane helix</keyword>
<dbReference type="eggNOG" id="COG3090">
    <property type="taxonomic scope" value="Bacteria"/>
</dbReference>
<feature type="transmembrane region" description="Helical" evidence="9">
    <location>
        <begin position="89"/>
        <end position="110"/>
    </location>
</feature>
<evidence type="ECO:0000256" key="7">
    <source>
        <dbReference type="ARBA" id="ARBA00023136"/>
    </source>
</evidence>
<evidence type="ECO:0000256" key="2">
    <source>
        <dbReference type="ARBA" id="ARBA00022448"/>
    </source>
</evidence>
<dbReference type="PANTHER" id="PTHR35011:SF5">
    <property type="entry name" value="SIALIC ACID TRAP TRANSPORTER SMALL PERMEASE PROTEIN SIAQ"/>
    <property type="match status" value="1"/>
</dbReference>
<dbReference type="AlphaFoldDB" id="K4KZA9"/>
<sequence>MKPLISLLDRSLYWLLALLMTLMVLDVTWQVLTRFVMSQPSSFTEELAGFLLIWIGILGSAYAFRFNAHLGLDLITAKLTGASALNVRRIGLLVSFAFAAGVMVLGGGYLVQMTFELNQVSAALGIRMGYVYLAVPFSGLLICVYALAFLFNGLDADQSYSQ</sequence>
<evidence type="ECO:0000256" key="8">
    <source>
        <dbReference type="ARBA" id="ARBA00038436"/>
    </source>
</evidence>
<comment type="function">
    <text evidence="9">Part of the tripartite ATP-independent periplasmic (TRAP) transport system.</text>
</comment>